<keyword evidence="1 2" id="KW-0472">Membrane</keyword>
<protein>
    <recommendedName>
        <fullName evidence="1">Phosphatidylglycerophosphatase A</fullName>
        <ecNumber evidence="1">3.1.3.27</ecNumber>
    </recommendedName>
    <alternativeName>
        <fullName evidence="1">Phosphatidylglycerolphosphate phosphatase A</fullName>
    </alternativeName>
</protein>
<keyword evidence="1" id="KW-1003">Cell membrane</keyword>
<evidence type="ECO:0000313" key="7">
    <source>
        <dbReference type="Proteomes" id="UP000309186"/>
    </source>
</evidence>
<evidence type="ECO:0000313" key="6">
    <source>
        <dbReference type="Proteomes" id="UP000061457"/>
    </source>
</evidence>
<keyword evidence="1 2" id="KW-0812">Transmembrane</keyword>
<dbReference type="KEGG" id="pphe:PP2015_2679"/>
<dbReference type="EMBL" id="PPSW01000011">
    <property type="protein sequence ID" value="TLX47625.1"/>
    <property type="molecule type" value="Genomic_DNA"/>
</dbReference>
<keyword evidence="1" id="KW-1208">Phospholipid metabolism</keyword>
<evidence type="ECO:0000259" key="3">
    <source>
        <dbReference type="Pfam" id="PF04608"/>
    </source>
</evidence>
<dbReference type="InterPro" id="IPR007686">
    <property type="entry name" value="YutG/PgpA"/>
</dbReference>
<feature type="transmembrane region" description="Helical" evidence="2">
    <location>
        <begin position="49"/>
        <end position="68"/>
    </location>
</feature>
<dbReference type="OrthoDB" id="9804091at2"/>
<dbReference type="EC" id="3.1.3.27" evidence="1"/>
<dbReference type="GO" id="GO:0008962">
    <property type="term" value="F:phosphatidylglycerophosphatase activity"/>
    <property type="evidence" value="ECO:0007669"/>
    <property type="project" value="UniProtKB-EC"/>
</dbReference>
<name>A0A0S2K4Z9_9GAMM</name>
<keyword evidence="1" id="KW-0378">Hydrolase</keyword>
<evidence type="ECO:0000256" key="1">
    <source>
        <dbReference type="PIRNR" id="PIRNR006162"/>
    </source>
</evidence>
<dbReference type="Proteomes" id="UP000061457">
    <property type="component" value="Chromosome I"/>
</dbReference>
<evidence type="ECO:0000313" key="5">
    <source>
        <dbReference type="EMBL" id="TLX47625.1"/>
    </source>
</evidence>
<dbReference type="EMBL" id="CP013187">
    <property type="protein sequence ID" value="ALO43166.1"/>
    <property type="molecule type" value="Genomic_DNA"/>
</dbReference>
<reference evidence="4 6" key="1">
    <citation type="submission" date="2015-11" db="EMBL/GenBank/DDBJ databases">
        <authorList>
            <person name="Zhang Y."/>
            <person name="Guo Z."/>
        </authorList>
    </citation>
    <scope>NUCLEOTIDE SEQUENCE [LARGE SCALE GENOMIC DNA]</scope>
    <source>
        <strain evidence="4 6">KCTC 12086</strain>
    </source>
</reference>
<dbReference type="GO" id="GO:0009395">
    <property type="term" value="P:phospholipid catabolic process"/>
    <property type="evidence" value="ECO:0007669"/>
    <property type="project" value="UniProtKB-KW"/>
</dbReference>
<sequence>MAKQYKFDIRKPHQFFGLGFGLGLAPFAPGTFGTLGALPLIFITASYPLWLQCVFAVVISVFGIWVCGQTAKDVQVHDHPAIVWDEVAGFYITMIGAALSWKALLVGFLLFRFFDIAKPGPIRMLDKKLHGGFGIMADDILAGIFSLICVQALFKTGFLVA</sequence>
<evidence type="ECO:0000256" key="2">
    <source>
        <dbReference type="SAM" id="Phobius"/>
    </source>
</evidence>
<dbReference type="GO" id="GO:0046872">
    <property type="term" value="F:metal ion binding"/>
    <property type="evidence" value="ECO:0007669"/>
    <property type="project" value="UniProtKB-KW"/>
</dbReference>
<dbReference type="GO" id="GO:0005886">
    <property type="term" value="C:plasma membrane"/>
    <property type="evidence" value="ECO:0007669"/>
    <property type="project" value="UniProtKB-SubCell"/>
</dbReference>
<keyword evidence="1" id="KW-0997">Cell inner membrane</keyword>
<dbReference type="AlphaFoldDB" id="A0A0S2K4Z9"/>
<proteinExistence type="predicted"/>
<dbReference type="PANTHER" id="PTHR36305">
    <property type="entry name" value="PHOSPHATIDYLGLYCEROPHOSPHATASE A"/>
    <property type="match status" value="1"/>
</dbReference>
<feature type="transmembrane region" description="Helical" evidence="2">
    <location>
        <begin position="88"/>
        <end position="111"/>
    </location>
</feature>
<keyword evidence="2" id="KW-1133">Transmembrane helix</keyword>
<dbReference type="PANTHER" id="PTHR36305:SF1">
    <property type="entry name" value="PHOSPHATIDYLGLYCEROPHOSPHATASE A"/>
    <property type="match status" value="1"/>
</dbReference>
<keyword evidence="1" id="KW-0460">Magnesium</keyword>
<feature type="transmembrane region" description="Helical" evidence="2">
    <location>
        <begin position="132"/>
        <end position="154"/>
    </location>
</feature>
<keyword evidence="1" id="KW-0479">Metal-binding</keyword>
<comment type="function">
    <text evidence="1">Lipid phosphatase which dephosphorylates phosphatidylglycerophosphate (PGP) to phosphatidylglycerol (PG).</text>
</comment>
<gene>
    <name evidence="5" type="ORF">C1E24_07720</name>
    <name evidence="4" type="ORF">PP2015_2679</name>
</gene>
<evidence type="ECO:0000313" key="4">
    <source>
        <dbReference type="EMBL" id="ALO43166.1"/>
    </source>
</evidence>
<dbReference type="STRING" id="161398.PP2015_2679"/>
<keyword evidence="1" id="KW-0442">Lipid degradation</keyword>
<dbReference type="CDD" id="cd06971">
    <property type="entry name" value="PgpA"/>
    <property type="match status" value="1"/>
</dbReference>
<keyword evidence="6" id="KW-1185">Reference proteome</keyword>
<accession>A0A0S2K4Z9</accession>
<feature type="domain" description="YutG/PgpA" evidence="3">
    <location>
        <begin position="17"/>
        <end position="153"/>
    </location>
</feature>
<comment type="catalytic activity">
    <reaction evidence="1">
        <text>a 1,2-diacyl-sn-glycero-3-phospho-(1'-sn-glycero-3'-phosphate) + H2O = a 1,2-diacyl-sn-glycero-3-phospho-(1'-sn-glycerol) + phosphate</text>
        <dbReference type="Rhea" id="RHEA:33751"/>
        <dbReference type="ChEBI" id="CHEBI:15377"/>
        <dbReference type="ChEBI" id="CHEBI:43474"/>
        <dbReference type="ChEBI" id="CHEBI:60110"/>
        <dbReference type="ChEBI" id="CHEBI:64716"/>
        <dbReference type="EC" id="3.1.3.27"/>
    </reaction>
</comment>
<dbReference type="SUPFAM" id="SSF101307">
    <property type="entry name" value="YutG-like"/>
    <property type="match status" value="1"/>
</dbReference>
<dbReference type="UniPathway" id="UPA00084">
    <property type="reaction ID" value="UER00504"/>
</dbReference>
<organism evidence="4 6">
    <name type="scientific">Pseudoalteromonas phenolica</name>
    <dbReference type="NCBI Taxonomy" id="161398"/>
    <lineage>
        <taxon>Bacteria</taxon>
        <taxon>Pseudomonadati</taxon>
        <taxon>Pseudomonadota</taxon>
        <taxon>Gammaproteobacteria</taxon>
        <taxon>Alteromonadales</taxon>
        <taxon>Pseudoalteromonadaceae</taxon>
        <taxon>Pseudoalteromonas</taxon>
    </lineage>
</organism>
<dbReference type="RefSeq" id="WP_058030843.1">
    <property type="nucleotide sequence ID" value="NZ_CP013187.1"/>
</dbReference>
<keyword evidence="1" id="KW-0595">Phospholipid degradation</keyword>
<comment type="pathway">
    <text evidence="1">Phospholipid metabolism; phosphatidylglycerol biosynthesis; phosphatidylglycerol from CDP-diacylglycerol: step 2/2.</text>
</comment>
<dbReference type="GO" id="GO:0006655">
    <property type="term" value="P:phosphatidylglycerol biosynthetic process"/>
    <property type="evidence" value="ECO:0007669"/>
    <property type="project" value="UniProtKB-UniPathway"/>
</dbReference>
<dbReference type="Proteomes" id="UP000309186">
    <property type="component" value="Unassembled WGS sequence"/>
</dbReference>
<dbReference type="InterPro" id="IPR036681">
    <property type="entry name" value="PgpA-like_sf"/>
</dbReference>
<feature type="transmembrane region" description="Helical" evidence="2">
    <location>
        <begin position="20"/>
        <end position="42"/>
    </location>
</feature>
<dbReference type="InterPro" id="IPR026037">
    <property type="entry name" value="PgpA"/>
</dbReference>
<keyword evidence="1" id="KW-0443">Lipid metabolism</keyword>
<dbReference type="PIRSF" id="PIRSF006162">
    <property type="entry name" value="PgpA"/>
    <property type="match status" value="1"/>
</dbReference>
<comment type="subcellular location">
    <subcellularLocation>
        <location evidence="1">Cell inner membrane</location>
        <topology evidence="1">Multi-pass membrane protein</topology>
    </subcellularLocation>
</comment>
<reference evidence="5 7" key="2">
    <citation type="submission" date="2018-01" db="EMBL/GenBank/DDBJ databases">
        <title>Co-occurrence of chitin degradation, pigmentation and bioactivity in marine Pseudoalteromonas.</title>
        <authorList>
            <person name="Paulsen S."/>
            <person name="Gram L."/>
            <person name="Machado H."/>
        </authorList>
    </citation>
    <scope>NUCLEOTIDE SEQUENCE [LARGE SCALE GENOMIC DNA]</scope>
    <source>
        <strain evidence="5 7">S3663</strain>
    </source>
</reference>
<comment type="cofactor">
    <cofactor evidence="1">
        <name>Mg(2+)</name>
        <dbReference type="ChEBI" id="CHEBI:18420"/>
    </cofactor>
</comment>
<dbReference type="Pfam" id="PF04608">
    <property type="entry name" value="PgpA"/>
    <property type="match status" value="1"/>
</dbReference>
<dbReference type="PATRIC" id="fig|161398.10.peg.2735"/>